<dbReference type="OrthoDB" id="5421713at2759"/>
<dbReference type="GO" id="GO:0090729">
    <property type="term" value="F:toxin activity"/>
    <property type="evidence" value="ECO:0007669"/>
    <property type="project" value="InterPro"/>
</dbReference>
<dbReference type="PANTHER" id="PTHR24052">
    <property type="entry name" value="DELTA-RELATED"/>
    <property type="match status" value="1"/>
</dbReference>
<sequence length="508" mass="55733">PPPPFPPPPPPRSPPSPPPPRPPSPPLLRPSPLPPPPRLSSPPASPLPPPPPSPLPPPPPLPPPSPPPPLPPPSPLPPQPPSLPTGDIVDQLRSLVLMDISKIPRVRGSLSALVEFFWKPDSDDQPNTVFDMFEEYMAEVLHDFMDQGQMKDIASLTAGLQSFASLYGVSSYGNLQKGIYLAELMGRITELGPKFFSASDPSSIAQVLPYFVTLGTLKLTMLREQYTMYKQLYGMDDPDSTQHLTALQRAIRNYTSDIVVAAREIIMNWRGSKFHYEEVQPTWPCYVDTYWAWDDAESCTPNVQNSTCLWNIVSSSGDGNSSDAKQNVRSALERHKKSVMEELDMRLTHLLLPTRMWPYLDPTNPNLPVVRINDTWSTSFGACSSITFENYTSKETTITGVAVSYSSSHVEGLGALYSDVSGSAYGLVRDSIVRLDTDEVIVNAKGREGGTLNQLVFVTSKDRKIGGGGPGGSFFSSGAGRLIAISAYNGTNSSLECIRFLWREYILE</sequence>
<evidence type="ECO:0008006" key="4">
    <source>
        <dbReference type="Google" id="ProtNLM"/>
    </source>
</evidence>
<dbReference type="AlphaFoldDB" id="A0A8J4FV32"/>
<dbReference type="Gene3D" id="1.20.190.10">
    <property type="entry name" value="Pesticidal crystal protein, N-terminal domain"/>
    <property type="match status" value="1"/>
</dbReference>
<name>A0A8J4FV32_9CHLO</name>
<proteinExistence type="predicted"/>
<reference evidence="2" key="1">
    <citation type="journal article" date="2021" name="Proc. Natl. Acad. Sci. U.S.A.">
        <title>Three genomes in the algal genus Volvox reveal the fate of a haploid sex-determining region after a transition to homothallism.</title>
        <authorList>
            <person name="Yamamoto K."/>
            <person name="Hamaji T."/>
            <person name="Kawai-Toyooka H."/>
            <person name="Matsuzaki R."/>
            <person name="Takahashi F."/>
            <person name="Nishimura Y."/>
            <person name="Kawachi M."/>
            <person name="Noguchi H."/>
            <person name="Minakuchi Y."/>
            <person name="Umen J.G."/>
            <person name="Toyoda A."/>
            <person name="Nozaki H."/>
        </authorList>
    </citation>
    <scope>NUCLEOTIDE SEQUENCE</scope>
    <source>
        <strain evidence="2">NIES-3786</strain>
    </source>
</reference>
<organism evidence="2 3">
    <name type="scientific">Volvox reticuliferus</name>
    <dbReference type="NCBI Taxonomy" id="1737510"/>
    <lineage>
        <taxon>Eukaryota</taxon>
        <taxon>Viridiplantae</taxon>
        <taxon>Chlorophyta</taxon>
        <taxon>core chlorophytes</taxon>
        <taxon>Chlorophyceae</taxon>
        <taxon>CS clade</taxon>
        <taxon>Chlamydomonadales</taxon>
        <taxon>Volvocaceae</taxon>
        <taxon>Volvox</taxon>
    </lineage>
</organism>
<dbReference type="SUPFAM" id="SSF56849">
    <property type="entry name" value="delta-Endotoxin (insectocide), N-terminal domain"/>
    <property type="match status" value="1"/>
</dbReference>
<evidence type="ECO:0000313" key="3">
    <source>
        <dbReference type="Proteomes" id="UP000747110"/>
    </source>
</evidence>
<dbReference type="GO" id="GO:0016020">
    <property type="term" value="C:membrane"/>
    <property type="evidence" value="ECO:0007669"/>
    <property type="project" value="TreeGrafter"/>
</dbReference>
<feature type="non-terminal residue" evidence="2">
    <location>
        <position position="1"/>
    </location>
</feature>
<feature type="region of interest" description="Disordered" evidence="1">
    <location>
        <begin position="1"/>
        <end position="87"/>
    </location>
</feature>
<keyword evidence="3" id="KW-1185">Reference proteome</keyword>
<dbReference type="InterPro" id="IPR036716">
    <property type="entry name" value="Pest_crys_N_sf"/>
</dbReference>
<accession>A0A8J4FV32</accession>
<dbReference type="Proteomes" id="UP000747110">
    <property type="component" value="Unassembled WGS sequence"/>
</dbReference>
<dbReference type="PANTHER" id="PTHR24052:SF8">
    <property type="entry name" value="NIMROD A, ISOFORM E"/>
    <property type="match status" value="1"/>
</dbReference>
<dbReference type="InterPro" id="IPR036404">
    <property type="entry name" value="Jacalin-like_lectin_dom_sf"/>
</dbReference>
<dbReference type="PRINTS" id="PR01217">
    <property type="entry name" value="PRICHEXTENSN"/>
</dbReference>
<comment type="caution">
    <text evidence="2">The sequence shown here is derived from an EMBL/GenBank/DDBJ whole genome shotgun (WGS) entry which is preliminary data.</text>
</comment>
<dbReference type="SUPFAM" id="SSF51101">
    <property type="entry name" value="Mannose-binding lectins"/>
    <property type="match status" value="1"/>
</dbReference>
<dbReference type="EMBL" id="BNCP01000066">
    <property type="protein sequence ID" value="GIL91526.1"/>
    <property type="molecule type" value="Genomic_DNA"/>
</dbReference>
<evidence type="ECO:0000256" key="1">
    <source>
        <dbReference type="SAM" id="MobiDB-lite"/>
    </source>
</evidence>
<evidence type="ECO:0000313" key="2">
    <source>
        <dbReference type="EMBL" id="GIL91526.1"/>
    </source>
</evidence>
<gene>
    <name evidence="2" type="ORF">Vretifemale_19119</name>
</gene>
<feature type="compositionally biased region" description="Pro residues" evidence="1">
    <location>
        <begin position="1"/>
        <end position="83"/>
    </location>
</feature>
<protein>
    <recommendedName>
        <fullName evidence="4">Jacalin-type lectin domain-containing protein</fullName>
    </recommendedName>
</protein>
<dbReference type="InterPro" id="IPR052485">
    <property type="entry name" value="MEGF_diff_regulators"/>
</dbReference>
<dbReference type="Gene3D" id="2.100.10.30">
    <property type="entry name" value="Jacalin-like lectin domain"/>
    <property type="match status" value="1"/>
</dbReference>